<dbReference type="InterPro" id="IPR003593">
    <property type="entry name" value="AAA+_ATPase"/>
</dbReference>
<dbReference type="PANTHER" id="PTHR35894">
    <property type="entry name" value="GENERAL SECRETION PATHWAY PROTEIN A-RELATED"/>
    <property type="match status" value="1"/>
</dbReference>
<gene>
    <name evidence="3" type="ORF">N47_E49160</name>
</gene>
<keyword evidence="1" id="KW-0472">Membrane</keyword>
<dbReference type="SMART" id="SM00382">
    <property type="entry name" value="AAA"/>
    <property type="match status" value="1"/>
</dbReference>
<sequence>MYEKYYGLIKKPFEITPDPGFFFFSEKHKEALAHLRYAIREGKGFSVITGEVGTGKTTLVHMLLSNLGTSVRTANIFNPMMSPADFLTYLCIDLGIKTDTDKSRGQNLMLLYNFLLECFNNKQPVFLIIDEAQCINTEILEEIRLLTNFETSKNKLLHIILLGQPELNDILADNKLRALKQRITVRYNLVELNFTETKEYIVYRLKKAGGRNLSLFDKSSLKEIYKYSKGIPRLINTVCDHALIIGFSRDLKQIGKPVIREVIRDLEGSHKNKKTRILPLIFLIFLVLILSIITVYVFYPHFLERIINLLIKSKNI</sequence>
<dbReference type="SUPFAM" id="SSF52540">
    <property type="entry name" value="P-loop containing nucleoside triphosphate hydrolases"/>
    <property type="match status" value="1"/>
</dbReference>
<feature type="domain" description="AAA+ ATPase" evidence="2">
    <location>
        <begin position="42"/>
        <end position="182"/>
    </location>
</feature>
<dbReference type="PANTHER" id="PTHR35894:SF1">
    <property type="entry name" value="PHOSPHORIBULOKINASE _ URIDINE KINASE FAMILY"/>
    <property type="match status" value="1"/>
</dbReference>
<protein>
    <recommendedName>
        <fullName evidence="2">AAA+ ATPase domain-containing protein</fullName>
    </recommendedName>
</protein>
<dbReference type="EMBL" id="FR695877">
    <property type="protein sequence ID" value="CBX31404.1"/>
    <property type="molecule type" value="Genomic_DNA"/>
</dbReference>
<dbReference type="InterPro" id="IPR052026">
    <property type="entry name" value="ExeA_AAA_ATPase_DNA-bind"/>
</dbReference>
<dbReference type="Gene3D" id="3.40.50.300">
    <property type="entry name" value="P-loop containing nucleotide triphosphate hydrolases"/>
    <property type="match status" value="1"/>
</dbReference>
<dbReference type="InterPro" id="IPR027417">
    <property type="entry name" value="P-loop_NTPase"/>
</dbReference>
<dbReference type="GO" id="GO:0016887">
    <property type="term" value="F:ATP hydrolysis activity"/>
    <property type="evidence" value="ECO:0007669"/>
    <property type="project" value="InterPro"/>
</dbReference>
<name>E1YJF0_9BACT</name>
<accession>E1YJF0</accession>
<dbReference type="AlphaFoldDB" id="E1YJF0"/>
<evidence type="ECO:0000256" key="1">
    <source>
        <dbReference type="SAM" id="Phobius"/>
    </source>
</evidence>
<proteinExistence type="predicted"/>
<evidence type="ECO:0000259" key="2">
    <source>
        <dbReference type="SMART" id="SM00382"/>
    </source>
</evidence>
<feature type="transmembrane region" description="Helical" evidence="1">
    <location>
        <begin position="277"/>
        <end position="299"/>
    </location>
</feature>
<keyword evidence="1" id="KW-0812">Transmembrane</keyword>
<keyword evidence="1" id="KW-1133">Transmembrane helix</keyword>
<organism evidence="3">
    <name type="scientific">uncultured Desulfobacterium sp</name>
    <dbReference type="NCBI Taxonomy" id="201089"/>
    <lineage>
        <taxon>Bacteria</taxon>
        <taxon>Pseudomonadati</taxon>
        <taxon>Thermodesulfobacteriota</taxon>
        <taxon>Desulfobacteria</taxon>
        <taxon>Desulfobacterales</taxon>
        <taxon>Desulfobacteriaceae</taxon>
        <taxon>Desulfobacterium</taxon>
        <taxon>environmental samples</taxon>
    </lineage>
</organism>
<reference evidence="3" key="1">
    <citation type="journal article" date="2011" name="Environ. Microbiol.">
        <title>Genomic insights into the metabolic potential of the polycyclic aromatic hydrocarbon degrading sulfate-reducing Deltaproteobacterium N47.</title>
        <authorList>
            <person name="Bergmann F."/>
            <person name="Selesi D."/>
            <person name="Weinmaier T."/>
            <person name="Tischler P."/>
            <person name="Rattei T."/>
            <person name="Meckenstock R.U."/>
        </authorList>
    </citation>
    <scope>NUCLEOTIDE SEQUENCE</scope>
</reference>
<dbReference type="InterPro" id="IPR049945">
    <property type="entry name" value="AAA_22"/>
</dbReference>
<dbReference type="Pfam" id="PF13401">
    <property type="entry name" value="AAA_22"/>
    <property type="match status" value="1"/>
</dbReference>
<evidence type="ECO:0000313" key="3">
    <source>
        <dbReference type="EMBL" id="CBX31404.1"/>
    </source>
</evidence>